<proteinExistence type="predicted"/>
<dbReference type="GO" id="GO:0005576">
    <property type="term" value="C:extracellular region"/>
    <property type="evidence" value="ECO:0007669"/>
    <property type="project" value="UniProtKB-SubCell"/>
</dbReference>
<dbReference type="OrthoDB" id="1937538at2759"/>
<gene>
    <name evidence="5" type="ORF">Pyn_38448</name>
</gene>
<keyword evidence="3" id="KW-0732">Signal</keyword>
<keyword evidence="6" id="KW-1185">Reference proteome</keyword>
<dbReference type="InterPro" id="IPR039639">
    <property type="entry name" value="IDA-like"/>
</dbReference>
<name>A0A314UDQ7_PRUYE</name>
<dbReference type="PANTHER" id="PTHR33599:SF13">
    <property type="entry name" value="FORMIN-LIKE PROTEIN 20"/>
    <property type="match status" value="1"/>
</dbReference>
<sequence length="149" mass="15604">MKKSMALTCQKLSLVVALVLVLVLGFASFFPDASKLITNKAEKHGQFHGGGATFGHMLSTRSPIPPSGPSKGHGKNPPPLSFQPRRSKLGVLPKGPQIQPSDAGKGHGLSPPFARKLEFSMLPKGTLIPPSGPGGRHNASPPQQSSSEN</sequence>
<feature type="region of interest" description="Disordered" evidence="4">
    <location>
        <begin position="47"/>
        <end position="149"/>
    </location>
</feature>
<evidence type="ECO:0000256" key="1">
    <source>
        <dbReference type="ARBA" id="ARBA00004239"/>
    </source>
</evidence>
<dbReference type="PANTHER" id="PTHR33599">
    <property type="entry name" value="PROTEIN IDA-LIKE 5"/>
    <property type="match status" value="1"/>
</dbReference>
<organism evidence="5 6">
    <name type="scientific">Prunus yedoensis var. nudiflora</name>
    <dbReference type="NCBI Taxonomy" id="2094558"/>
    <lineage>
        <taxon>Eukaryota</taxon>
        <taxon>Viridiplantae</taxon>
        <taxon>Streptophyta</taxon>
        <taxon>Embryophyta</taxon>
        <taxon>Tracheophyta</taxon>
        <taxon>Spermatophyta</taxon>
        <taxon>Magnoliopsida</taxon>
        <taxon>eudicotyledons</taxon>
        <taxon>Gunneridae</taxon>
        <taxon>Pentapetalae</taxon>
        <taxon>rosids</taxon>
        <taxon>fabids</taxon>
        <taxon>Rosales</taxon>
        <taxon>Rosaceae</taxon>
        <taxon>Amygdaloideae</taxon>
        <taxon>Amygdaleae</taxon>
        <taxon>Prunus</taxon>
    </lineage>
</organism>
<reference evidence="5 6" key="1">
    <citation type="submission" date="2018-02" db="EMBL/GenBank/DDBJ databases">
        <title>Draft genome of wild Prunus yedoensis var. nudiflora.</title>
        <authorList>
            <person name="Baek S."/>
            <person name="Kim J.-H."/>
            <person name="Choi K."/>
            <person name="Kim G.-B."/>
            <person name="Cho A."/>
            <person name="Jang H."/>
            <person name="Shin C.-H."/>
            <person name="Yu H.-J."/>
            <person name="Mun J.-H."/>
        </authorList>
    </citation>
    <scope>NUCLEOTIDE SEQUENCE [LARGE SCALE GENOMIC DNA]</scope>
    <source>
        <strain evidence="6">cv. Jeju island</strain>
        <tissue evidence="5">Leaf</tissue>
    </source>
</reference>
<evidence type="ECO:0000313" key="5">
    <source>
        <dbReference type="EMBL" id="PQM34534.1"/>
    </source>
</evidence>
<dbReference type="Proteomes" id="UP000250321">
    <property type="component" value="Unassembled WGS sequence"/>
</dbReference>
<dbReference type="EMBL" id="PJQY01003801">
    <property type="protein sequence ID" value="PQM34534.1"/>
    <property type="molecule type" value="Genomic_DNA"/>
</dbReference>
<evidence type="ECO:0000256" key="3">
    <source>
        <dbReference type="ARBA" id="ARBA00022729"/>
    </source>
</evidence>
<accession>A0A314UDQ7</accession>
<dbReference type="AlphaFoldDB" id="A0A314UDQ7"/>
<comment type="caution">
    <text evidence="5">The sequence shown here is derived from an EMBL/GenBank/DDBJ whole genome shotgun (WGS) entry which is preliminary data.</text>
</comment>
<evidence type="ECO:0000256" key="4">
    <source>
        <dbReference type="SAM" id="MobiDB-lite"/>
    </source>
</evidence>
<dbReference type="GO" id="GO:0010227">
    <property type="term" value="P:floral organ abscission"/>
    <property type="evidence" value="ECO:0007669"/>
    <property type="project" value="InterPro"/>
</dbReference>
<evidence type="ECO:0000313" key="6">
    <source>
        <dbReference type="Proteomes" id="UP000250321"/>
    </source>
</evidence>
<evidence type="ECO:0000256" key="2">
    <source>
        <dbReference type="ARBA" id="ARBA00022525"/>
    </source>
</evidence>
<feature type="compositionally biased region" description="Polar residues" evidence="4">
    <location>
        <begin position="140"/>
        <end position="149"/>
    </location>
</feature>
<protein>
    <submittedName>
        <fullName evidence="5">Uncharacterized protein</fullName>
    </submittedName>
</protein>
<comment type="subcellular location">
    <subcellularLocation>
        <location evidence="1">Secreted</location>
        <location evidence="1">Extracellular space</location>
    </subcellularLocation>
</comment>
<keyword evidence="2" id="KW-0964">Secreted</keyword>